<feature type="chain" id="PRO_5012602175" evidence="1">
    <location>
        <begin position="23"/>
        <end position="256"/>
    </location>
</feature>
<gene>
    <name evidence="3" type="ORF">SAMN05216255_2250</name>
</gene>
<keyword evidence="4" id="KW-1185">Reference proteome</keyword>
<feature type="domain" description="Solute-binding protein family 3/N-terminal" evidence="2">
    <location>
        <begin position="29"/>
        <end position="243"/>
    </location>
</feature>
<dbReference type="PANTHER" id="PTHR38834:SF3">
    <property type="entry name" value="SOLUTE-BINDING PROTEIN FAMILY 3_N-TERMINAL DOMAIN-CONTAINING PROTEIN"/>
    <property type="match status" value="1"/>
</dbReference>
<protein>
    <submittedName>
        <fullName evidence="3">Amino acid ABC transporter substrate-binding protein, PAAT family</fullName>
    </submittedName>
</protein>
<dbReference type="EMBL" id="FZOG01000002">
    <property type="protein sequence ID" value="SNS31515.1"/>
    <property type="molecule type" value="Genomic_DNA"/>
</dbReference>
<dbReference type="Proteomes" id="UP000242915">
    <property type="component" value="Unassembled WGS sequence"/>
</dbReference>
<dbReference type="InterPro" id="IPR001638">
    <property type="entry name" value="Solute-binding_3/MltF_N"/>
</dbReference>
<dbReference type="SUPFAM" id="SSF53850">
    <property type="entry name" value="Periplasmic binding protein-like II"/>
    <property type="match status" value="1"/>
</dbReference>
<accession>A0A239DGE5</accession>
<keyword evidence="1" id="KW-0732">Signal</keyword>
<dbReference type="Pfam" id="PF00497">
    <property type="entry name" value="SBP_bac_3"/>
    <property type="match status" value="1"/>
</dbReference>
<organism evidence="3 4">
    <name type="scientific">Pseudomonas segetis</name>
    <dbReference type="NCBI Taxonomy" id="298908"/>
    <lineage>
        <taxon>Bacteria</taxon>
        <taxon>Pseudomonadati</taxon>
        <taxon>Pseudomonadota</taxon>
        <taxon>Gammaproteobacteria</taxon>
        <taxon>Pseudomonadales</taxon>
        <taxon>Pseudomonadaceae</taxon>
        <taxon>Pseudomonas</taxon>
    </lineage>
</organism>
<reference evidence="4" key="1">
    <citation type="submission" date="2017-06" db="EMBL/GenBank/DDBJ databases">
        <authorList>
            <person name="Varghese N."/>
            <person name="Submissions S."/>
        </authorList>
    </citation>
    <scope>NUCLEOTIDE SEQUENCE [LARGE SCALE GENOMIC DNA]</scope>
    <source>
        <strain evidence="4">CIP 108523</strain>
    </source>
</reference>
<feature type="signal peptide" evidence="1">
    <location>
        <begin position="1"/>
        <end position="22"/>
    </location>
</feature>
<dbReference type="RefSeq" id="WP_089359775.1">
    <property type="nucleotide sequence ID" value="NZ_FZOG01000002.1"/>
</dbReference>
<dbReference type="Gene3D" id="3.40.190.10">
    <property type="entry name" value="Periplasmic binding protein-like II"/>
    <property type="match status" value="2"/>
</dbReference>
<dbReference type="AlphaFoldDB" id="A0A239DGE5"/>
<evidence type="ECO:0000313" key="3">
    <source>
        <dbReference type="EMBL" id="SNS31515.1"/>
    </source>
</evidence>
<sequence length="256" mass="28567">MRSLQQKCVAVLLSLLTTSAGAAIRLYTEEAAPLAFTEDNQLRGMSVEIARELISRTGSHDAVIKIRPWARGYYKALHEPNTAIFSTVRTPEREKLFQWVGPILVGTTSFYSLKSRHLTFNSLLDAKASGPLAVPKKWYTYDALSELGFENLYGVSTPKNMVTMLKHGRVKLIATQDVTLKDELATGGLKVAEVQSHVPFMQSAYYIAFSLKTDPKIVATWQRAFDDMRHDGSFSAILKHWLPDADPRQSAPPVQP</sequence>
<evidence type="ECO:0000256" key="1">
    <source>
        <dbReference type="SAM" id="SignalP"/>
    </source>
</evidence>
<proteinExistence type="predicted"/>
<evidence type="ECO:0000259" key="2">
    <source>
        <dbReference type="Pfam" id="PF00497"/>
    </source>
</evidence>
<dbReference type="PANTHER" id="PTHR38834">
    <property type="entry name" value="PERIPLASMIC SUBSTRATE BINDING PROTEIN FAMILY 3"/>
    <property type="match status" value="1"/>
</dbReference>
<name>A0A239DGE5_9PSED</name>
<evidence type="ECO:0000313" key="4">
    <source>
        <dbReference type="Proteomes" id="UP000242915"/>
    </source>
</evidence>